<evidence type="ECO:0000313" key="2">
    <source>
        <dbReference type="EMBL" id="QHT90376.1"/>
    </source>
</evidence>
<protein>
    <submittedName>
        <fullName evidence="2">Uncharacterized protein</fullName>
    </submittedName>
</protein>
<keyword evidence="1" id="KW-0472">Membrane</keyword>
<proteinExistence type="predicted"/>
<reference evidence="2" key="1">
    <citation type="journal article" date="2020" name="Nature">
        <title>Giant virus diversity and host interactions through global metagenomics.</title>
        <authorList>
            <person name="Schulz F."/>
            <person name="Roux S."/>
            <person name="Paez-Espino D."/>
            <person name="Jungbluth S."/>
            <person name="Walsh D.A."/>
            <person name="Denef V.J."/>
            <person name="McMahon K.D."/>
            <person name="Konstantinidis K.T."/>
            <person name="Eloe-Fadrosh E.A."/>
            <person name="Kyrpides N.C."/>
            <person name="Woyke T."/>
        </authorList>
    </citation>
    <scope>NUCLEOTIDE SEQUENCE</scope>
    <source>
        <strain evidence="2">GVMAG-M-3300023184-68</strain>
    </source>
</reference>
<dbReference type="EMBL" id="MN740153">
    <property type="protein sequence ID" value="QHT90376.1"/>
    <property type="molecule type" value="Genomic_DNA"/>
</dbReference>
<dbReference type="AlphaFoldDB" id="A0A6C0ID71"/>
<keyword evidence="1" id="KW-0812">Transmembrane</keyword>
<organism evidence="2">
    <name type="scientific">viral metagenome</name>
    <dbReference type="NCBI Taxonomy" id="1070528"/>
    <lineage>
        <taxon>unclassified sequences</taxon>
        <taxon>metagenomes</taxon>
        <taxon>organismal metagenomes</taxon>
    </lineage>
</organism>
<name>A0A6C0ID71_9ZZZZ</name>
<keyword evidence="1" id="KW-1133">Transmembrane helix</keyword>
<evidence type="ECO:0000256" key="1">
    <source>
        <dbReference type="SAM" id="Phobius"/>
    </source>
</evidence>
<feature type="transmembrane region" description="Helical" evidence="1">
    <location>
        <begin position="7"/>
        <end position="24"/>
    </location>
</feature>
<accession>A0A6C0ID71</accession>
<sequence>MFETKNVRNYVIMFAVVAIASYFGNQIRSSYEHHEKEEEFELIRKYLLNDNANSPFQNNHKPKLWIHTKYKVNARKWKSFYSRNSTDLNQPYIHLTIKTIIQHCGDDFNICLIDDDSFSKLLPSWSVHIDTLAEPFKSRAREFAMTMLLYTFGGMVIPNSFVCTKNLFGLYEEGIQRNIPFVCERVNRLSNFERNHKKMLFVPDTYIMGCRKGDPTMGEFVDFNRVISKPSHFQNQTNFLGDASRWLMTAIDSHKMNLIQGEKVGVKTMDRKTILLEDLMEEVPLAMDPTAYGVYIPEDDILQRIKYQWFASLSSEQLMESNAIVVTYLKNALGYEDSSNSSTLLTSEVTRTKLSSIV</sequence>